<dbReference type="Proteomes" id="UP000319894">
    <property type="component" value="Unassembled WGS sequence"/>
</dbReference>
<dbReference type="InParanoid" id="A0A554N7L0"/>
<dbReference type="GO" id="GO:0016787">
    <property type="term" value="F:hydrolase activity"/>
    <property type="evidence" value="ECO:0007669"/>
    <property type="project" value="InterPro"/>
</dbReference>
<dbReference type="AlphaFoldDB" id="A0A554N7L0"/>
<dbReference type="PANTHER" id="PTHR39323:SF1">
    <property type="entry name" value="BLR1149 PROTEIN"/>
    <property type="match status" value="1"/>
</dbReference>
<name>A0A554N7L0_9EURY</name>
<dbReference type="InterPro" id="IPR004843">
    <property type="entry name" value="Calcineurin-like_PHP"/>
</dbReference>
<dbReference type="SUPFAM" id="SSF56300">
    <property type="entry name" value="Metallo-dependent phosphatases"/>
    <property type="match status" value="1"/>
</dbReference>
<evidence type="ECO:0000313" key="2">
    <source>
        <dbReference type="EMBL" id="TSD13385.1"/>
    </source>
</evidence>
<evidence type="ECO:0000259" key="1">
    <source>
        <dbReference type="Pfam" id="PF00149"/>
    </source>
</evidence>
<reference evidence="2 3" key="1">
    <citation type="submission" date="2018-06" db="EMBL/GenBank/DDBJ databases">
        <title>Natronomonas sp. F16-60 a new haloarchaeon isolated from a solar saltern of Isla Cristina, Huelva, Spain.</title>
        <authorList>
            <person name="Duran-Viseras A."/>
            <person name="Sanchez-Porro C."/>
            <person name="Ventosa A."/>
        </authorList>
    </citation>
    <scope>NUCLEOTIDE SEQUENCE [LARGE SCALE GENOMIC DNA]</scope>
    <source>
        <strain evidence="2 3">F16-60</strain>
    </source>
</reference>
<evidence type="ECO:0000313" key="3">
    <source>
        <dbReference type="Proteomes" id="UP000319894"/>
    </source>
</evidence>
<accession>A0A554N7L0</accession>
<gene>
    <name evidence="2" type="ORF">DP107_12905</name>
</gene>
<organism evidence="2 3">
    <name type="scientific">Haloglomus irregulare</name>
    <dbReference type="NCBI Taxonomy" id="2234134"/>
    <lineage>
        <taxon>Archaea</taxon>
        <taxon>Methanobacteriati</taxon>
        <taxon>Methanobacteriota</taxon>
        <taxon>Stenosarchaea group</taxon>
        <taxon>Halobacteria</taxon>
        <taxon>Halobacteriales</taxon>
        <taxon>Natronomonadaceae</taxon>
        <taxon>Haloglomus</taxon>
    </lineage>
</organism>
<feature type="domain" description="Calcineurin-like phosphoesterase" evidence="1">
    <location>
        <begin position="26"/>
        <end position="110"/>
    </location>
</feature>
<protein>
    <submittedName>
        <fullName evidence="2">Metallophosphoesterase</fullName>
    </submittedName>
</protein>
<dbReference type="Pfam" id="PF00149">
    <property type="entry name" value="Metallophos"/>
    <property type="match status" value="1"/>
</dbReference>
<dbReference type="Gene3D" id="3.60.21.10">
    <property type="match status" value="1"/>
</dbReference>
<dbReference type="EMBL" id="QMDX01000008">
    <property type="protein sequence ID" value="TSD13385.1"/>
    <property type="molecule type" value="Genomic_DNA"/>
</dbReference>
<dbReference type="PANTHER" id="PTHR39323">
    <property type="entry name" value="BLR1149 PROTEIN"/>
    <property type="match status" value="1"/>
</dbReference>
<dbReference type="RefSeq" id="WP_144262572.1">
    <property type="nucleotide sequence ID" value="NZ_QMDX01000008.1"/>
</dbReference>
<keyword evidence="3" id="KW-1185">Reference proteome</keyword>
<sequence length="246" mass="26885">MSTRGAAVEGATFRDRAVYLERAGALVLADTHLGRDQRSNVQLRLGEDRDITQRVVALLERFEPDELVVGGDLLHSFQGVPRGVRESLRDLQRAVEDAAARVVVTPGNHDTMLGELWDGPTADAHRLTDGDREVVVLHGHEPPAVDGDDPADPDLYVVGHDHPTIEIEGQRRPCYLHGRGCYRGADLLMLPPFTRLAAGTPVNGMSTADFMSPLVTDADLLRPLVHDEAAAETLAFPPLGRFRELL</sequence>
<dbReference type="OrthoDB" id="18264at2157"/>
<proteinExistence type="predicted"/>
<comment type="caution">
    <text evidence="2">The sequence shown here is derived from an EMBL/GenBank/DDBJ whole genome shotgun (WGS) entry which is preliminary data.</text>
</comment>
<dbReference type="InterPro" id="IPR029052">
    <property type="entry name" value="Metallo-depent_PP-like"/>
</dbReference>